<accession>A0A8X6QCD0</accession>
<gene>
    <name evidence="1" type="primary">AVEN_111202_1</name>
    <name evidence="1" type="ORF">NPIL_155521</name>
</gene>
<dbReference type="OrthoDB" id="6428669at2759"/>
<reference evidence="1" key="1">
    <citation type="submission" date="2020-08" db="EMBL/GenBank/DDBJ databases">
        <title>Multicomponent nature underlies the extraordinary mechanical properties of spider dragline silk.</title>
        <authorList>
            <person name="Kono N."/>
            <person name="Nakamura H."/>
            <person name="Mori M."/>
            <person name="Yoshida Y."/>
            <person name="Ohtoshi R."/>
            <person name="Malay A.D."/>
            <person name="Moran D.A.P."/>
            <person name="Tomita M."/>
            <person name="Numata K."/>
            <person name="Arakawa K."/>
        </authorList>
    </citation>
    <scope>NUCLEOTIDE SEQUENCE</scope>
</reference>
<organism evidence="1 2">
    <name type="scientific">Nephila pilipes</name>
    <name type="common">Giant wood spider</name>
    <name type="synonym">Nephila maculata</name>
    <dbReference type="NCBI Taxonomy" id="299642"/>
    <lineage>
        <taxon>Eukaryota</taxon>
        <taxon>Metazoa</taxon>
        <taxon>Ecdysozoa</taxon>
        <taxon>Arthropoda</taxon>
        <taxon>Chelicerata</taxon>
        <taxon>Arachnida</taxon>
        <taxon>Araneae</taxon>
        <taxon>Araneomorphae</taxon>
        <taxon>Entelegynae</taxon>
        <taxon>Araneoidea</taxon>
        <taxon>Nephilidae</taxon>
        <taxon>Nephila</taxon>
    </lineage>
</organism>
<evidence type="ECO:0000313" key="1">
    <source>
        <dbReference type="EMBL" id="GFU13974.1"/>
    </source>
</evidence>
<dbReference type="EMBL" id="BMAW01029832">
    <property type="protein sequence ID" value="GFU13974.1"/>
    <property type="molecule type" value="Genomic_DNA"/>
</dbReference>
<dbReference type="Proteomes" id="UP000887013">
    <property type="component" value="Unassembled WGS sequence"/>
</dbReference>
<dbReference type="AlphaFoldDB" id="A0A8X6QCD0"/>
<protein>
    <submittedName>
        <fullName evidence="1">Uncharacterized protein</fullName>
    </submittedName>
</protein>
<sequence length="140" mass="16603">MSVEFLRLFIIDVLKCKRYQIRRLLTRALNYFKKNENDLSLDERISNLKLVEEKAKSKIEIEESYREKLIKIDNDETVINNEFDEFECYIDKWKMVECKLVSLLAEKENSLVVNETVTHNATICYSKLKLPTFDGNIKNS</sequence>
<evidence type="ECO:0000313" key="2">
    <source>
        <dbReference type="Proteomes" id="UP000887013"/>
    </source>
</evidence>
<keyword evidence="2" id="KW-1185">Reference proteome</keyword>
<proteinExistence type="predicted"/>
<name>A0A8X6QCD0_NEPPI</name>
<comment type="caution">
    <text evidence="1">The sequence shown here is derived from an EMBL/GenBank/DDBJ whole genome shotgun (WGS) entry which is preliminary data.</text>
</comment>